<comment type="cofactor">
    <cofactor evidence="1">
        <name>Mg(2+)</name>
        <dbReference type="ChEBI" id="CHEBI:18420"/>
    </cofactor>
</comment>
<dbReference type="EMBL" id="CALNXI010000469">
    <property type="protein sequence ID" value="CAH3027741.1"/>
    <property type="molecule type" value="Genomic_DNA"/>
</dbReference>
<dbReference type="InterPro" id="IPR000408">
    <property type="entry name" value="Reg_chr_condens"/>
</dbReference>
<accession>A0ABN8MIA0</accession>
<evidence type="ECO:0000256" key="6">
    <source>
        <dbReference type="ARBA" id="ARBA00022527"/>
    </source>
</evidence>
<dbReference type="Gene3D" id="3.30.200.20">
    <property type="entry name" value="Phosphorylase Kinase, domain 1"/>
    <property type="match status" value="1"/>
</dbReference>
<dbReference type="InterPro" id="IPR008271">
    <property type="entry name" value="Ser/Thr_kinase_AS"/>
</dbReference>
<evidence type="ECO:0000256" key="9">
    <source>
        <dbReference type="ARBA" id="ARBA00022723"/>
    </source>
</evidence>
<dbReference type="SUPFAM" id="SSF50985">
    <property type="entry name" value="RCC1/BLIP-II"/>
    <property type="match status" value="1"/>
</dbReference>
<evidence type="ECO:0000313" key="21">
    <source>
        <dbReference type="Proteomes" id="UP001159427"/>
    </source>
</evidence>
<keyword evidence="9" id="KW-0479">Metal-binding</keyword>
<evidence type="ECO:0000256" key="13">
    <source>
        <dbReference type="ARBA" id="ARBA00022840"/>
    </source>
</evidence>
<evidence type="ECO:0000256" key="7">
    <source>
        <dbReference type="ARBA" id="ARBA00022553"/>
    </source>
</evidence>
<feature type="compositionally biased region" description="Low complexity" evidence="18">
    <location>
        <begin position="703"/>
        <end position="715"/>
    </location>
</feature>
<dbReference type="PROSITE" id="PS50011">
    <property type="entry name" value="PROTEIN_KINASE_DOM"/>
    <property type="match status" value="1"/>
</dbReference>
<organism evidence="20 21">
    <name type="scientific">Porites evermanni</name>
    <dbReference type="NCBI Taxonomy" id="104178"/>
    <lineage>
        <taxon>Eukaryota</taxon>
        <taxon>Metazoa</taxon>
        <taxon>Cnidaria</taxon>
        <taxon>Anthozoa</taxon>
        <taxon>Hexacorallia</taxon>
        <taxon>Scleractinia</taxon>
        <taxon>Fungiina</taxon>
        <taxon>Poritidae</taxon>
        <taxon>Porites</taxon>
    </lineage>
</organism>
<evidence type="ECO:0000256" key="18">
    <source>
        <dbReference type="SAM" id="MobiDB-lite"/>
    </source>
</evidence>
<evidence type="ECO:0000256" key="8">
    <source>
        <dbReference type="ARBA" id="ARBA00022679"/>
    </source>
</evidence>
<evidence type="ECO:0000256" key="15">
    <source>
        <dbReference type="PROSITE-ProRule" id="PRU00235"/>
    </source>
</evidence>
<feature type="repeat" description="RCC1" evidence="15">
    <location>
        <begin position="407"/>
        <end position="460"/>
    </location>
</feature>
<feature type="repeat" description="RCC1" evidence="15">
    <location>
        <begin position="513"/>
        <end position="579"/>
    </location>
</feature>
<keyword evidence="21" id="KW-1185">Reference proteome</keyword>
<dbReference type="Pfam" id="PF00069">
    <property type="entry name" value="Pkinase"/>
    <property type="match status" value="1"/>
</dbReference>
<evidence type="ECO:0000259" key="19">
    <source>
        <dbReference type="PROSITE" id="PS50011"/>
    </source>
</evidence>
<feature type="repeat" description="RCC1" evidence="15">
    <location>
        <begin position="580"/>
        <end position="632"/>
    </location>
</feature>
<feature type="compositionally biased region" description="Polar residues" evidence="18">
    <location>
        <begin position="922"/>
        <end position="940"/>
    </location>
</feature>
<dbReference type="PROSITE" id="PS00107">
    <property type="entry name" value="PROTEIN_KINASE_ATP"/>
    <property type="match status" value="1"/>
</dbReference>
<evidence type="ECO:0000256" key="5">
    <source>
        <dbReference type="ARBA" id="ARBA00022490"/>
    </source>
</evidence>
<evidence type="ECO:0000256" key="10">
    <source>
        <dbReference type="ARBA" id="ARBA00022737"/>
    </source>
</evidence>
<evidence type="ECO:0000256" key="12">
    <source>
        <dbReference type="ARBA" id="ARBA00022777"/>
    </source>
</evidence>
<keyword evidence="5" id="KW-0963">Cytoplasm</keyword>
<evidence type="ECO:0000256" key="3">
    <source>
        <dbReference type="ARBA" id="ARBA00010886"/>
    </source>
</evidence>
<feature type="coiled-coil region" evidence="17">
    <location>
        <begin position="864"/>
        <end position="898"/>
    </location>
</feature>
<feature type="domain" description="Protein kinase" evidence="19">
    <location>
        <begin position="16"/>
        <end position="270"/>
    </location>
</feature>
<dbReference type="EC" id="2.7.11.1" evidence="4"/>
<keyword evidence="7" id="KW-0597">Phosphoprotein</keyword>
<sequence>MADDSFVEPKASEEPYTRIKTLGRGAFGEAVLYRKTEDNVLVVVKEVNLSRASDKERADAEKEVDILSLLNHTNIVTYYNHYIDGTSLLIEMEYCNGGTLNDKICAQKELFAEEIVIWYFFQICSGMSHIHECGIVHRDIKTLNIFLTKSGLVKLGDFGIATVLKGSREFMAESVVGTPYYMSPEIVQGHKYNQKSDMWALGCVLYEMLTLRKVFDATNPLRLVSDIVKGQYEEIDSQYSIDMHSLVTILLSQNPDDRPTVAEVLAMPLLSSLGREMQKKVWELNASTRRARHASGSTEVVPIITSKSSEVFYWGGGKQTPHKVDMFQGGHSALQLAVGQSHFAVVTVENELFTWANVHGGKQMVGQLGHGDTAAYRIPKPIDSLHGIPIKQVACGDEFTACVTEDGVLYAFGSDYWGCIGCNNELDEEVVTPYRVRFFDENPVEQVACGECHVVALTASKEVYSWGCGEYGRLGLGNEDDCAAPQKVDVPAQCRLVSVCCGSDFTFLLTATGRLLGFGNNDENQLGIDTPQSLRKRQIKSVSGHFPYLTLPKPVMPLNKYSITSVSAGRTHSAVIDAYGRLITVGSNKFGQLGLGDFKPRTGPCIVGGEMVGKRIVQAACGDDFTVVATADNQIYSWGRGDNGRLGVLTDSLMRAKGGIPCTAVPRPIFGALHVLSCVACRHWNSLIVAERVLSSRTVKRAGSSGRSLESQSSGDQSDSVFSDPMRLDINQDSGPADGNYLYGDLTKDSGVGRSPRTPGPGSDPRSLSESSVPPAWLQDELDQAEYISMESGSNSGRTSSQATASSRDRNLSNSESTVPDWLKNELRESEYIPIDGHASPSSRSNGISLSSVAVQCDLQPSDVEEMKALLLQLQQENAKLKEKLAQQSKKMKILQQENNTFIANQKKFWELIDSWHKDCQKASSANSQNKQGEGSNSLQPLAEAASTESSDDTWDV</sequence>
<keyword evidence="17" id="KW-0175">Coiled coil</keyword>
<dbReference type="PANTHER" id="PTHR44535">
    <property type="entry name" value="PROTEIN CBG16200"/>
    <property type="match status" value="1"/>
</dbReference>
<comment type="caution">
    <text evidence="20">The sequence shown here is derived from an EMBL/GenBank/DDBJ whole genome shotgun (WGS) entry which is preliminary data.</text>
</comment>
<dbReference type="Gene3D" id="1.10.510.10">
    <property type="entry name" value="Transferase(Phosphotransferase) domain 1"/>
    <property type="match status" value="1"/>
</dbReference>
<protein>
    <recommendedName>
        <fullName evidence="4">non-specific serine/threonine protein kinase</fullName>
        <ecNumber evidence="4">2.7.11.1</ecNumber>
    </recommendedName>
</protein>
<keyword evidence="11 16" id="KW-0547">Nucleotide-binding</keyword>
<dbReference type="Gene3D" id="2.130.10.30">
    <property type="entry name" value="Regulator of chromosome condensation 1/beta-lactamase-inhibitor protein II"/>
    <property type="match status" value="2"/>
</dbReference>
<keyword evidence="12" id="KW-0418">Kinase</keyword>
<dbReference type="PROSITE" id="PS50012">
    <property type="entry name" value="RCC1_3"/>
    <property type="match status" value="6"/>
</dbReference>
<feature type="repeat" description="RCC1" evidence="15">
    <location>
        <begin position="633"/>
        <end position="692"/>
    </location>
</feature>
<evidence type="ECO:0000256" key="17">
    <source>
        <dbReference type="SAM" id="Coils"/>
    </source>
</evidence>
<feature type="region of interest" description="Disordered" evidence="18">
    <location>
        <begin position="921"/>
        <end position="957"/>
    </location>
</feature>
<keyword evidence="14" id="KW-0460">Magnesium</keyword>
<evidence type="ECO:0000256" key="14">
    <source>
        <dbReference type="ARBA" id="ARBA00022842"/>
    </source>
</evidence>
<dbReference type="SUPFAM" id="SSF56112">
    <property type="entry name" value="Protein kinase-like (PK-like)"/>
    <property type="match status" value="1"/>
</dbReference>
<dbReference type="InterPro" id="IPR017441">
    <property type="entry name" value="Protein_kinase_ATP_BS"/>
</dbReference>
<feature type="repeat" description="RCC1" evidence="15">
    <location>
        <begin position="461"/>
        <end position="512"/>
    </location>
</feature>
<feature type="binding site" evidence="16">
    <location>
        <position position="45"/>
    </location>
    <ligand>
        <name>ATP</name>
        <dbReference type="ChEBI" id="CHEBI:30616"/>
    </ligand>
</feature>
<evidence type="ECO:0000256" key="1">
    <source>
        <dbReference type="ARBA" id="ARBA00001946"/>
    </source>
</evidence>
<evidence type="ECO:0000313" key="20">
    <source>
        <dbReference type="EMBL" id="CAH3027741.1"/>
    </source>
</evidence>
<dbReference type="PRINTS" id="PR00633">
    <property type="entry name" value="RCCNDNSATION"/>
</dbReference>
<dbReference type="InterPro" id="IPR051997">
    <property type="entry name" value="STK_NEK"/>
</dbReference>
<keyword evidence="13 16" id="KW-0067">ATP-binding</keyword>
<evidence type="ECO:0000256" key="2">
    <source>
        <dbReference type="ARBA" id="ARBA00004496"/>
    </source>
</evidence>
<dbReference type="PANTHER" id="PTHR44535:SF1">
    <property type="entry name" value="SERINE_THREONINE-PROTEIN KINASE NEK9"/>
    <property type="match status" value="1"/>
</dbReference>
<feature type="region of interest" description="Disordered" evidence="18">
    <location>
        <begin position="702"/>
        <end position="775"/>
    </location>
</feature>
<dbReference type="SMART" id="SM00220">
    <property type="entry name" value="S_TKc"/>
    <property type="match status" value="1"/>
</dbReference>
<feature type="repeat" description="RCC1" evidence="15">
    <location>
        <begin position="350"/>
        <end position="406"/>
    </location>
</feature>
<keyword evidence="6" id="KW-0723">Serine/threonine-protein kinase</keyword>
<dbReference type="PROSITE" id="PS00108">
    <property type="entry name" value="PROTEIN_KINASE_ST"/>
    <property type="match status" value="1"/>
</dbReference>
<evidence type="ECO:0000256" key="16">
    <source>
        <dbReference type="PROSITE-ProRule" id="PRU10141"/>
    </source>
</evidence>
<gene>
    <name evidence="20" type="ORF">PEVE_00032269</name>
</gene>
<feature type="region of interest" description="Disordered" evidence="18">
    <location>
        <begin position="790"/>
        <end position="821"/>
    </location>
</feature>
<keyword evidence="8" id="KW-0808">Transferase</keyword>
<dbReference type="InterPro" id="IPR000719">
    <property type="entry name" value="Prot_kinase_dom"/>
</dbReference>
<dbReference type="InterPro" id="IPR058923">
    <property type="entry name" value="RCC1-like_dom"/>
</dbReference>
<proteinExistence type="inferred from homology"/>
<reference evidence="20 21" key="1">
    <citation type="submission" date="2022-05" db="EMBL/GenBank/DDBJ databases">
        <authorList>
            <consortium name="Genoscope - CEA"/>
            <person name="William W."/>
        </authorList>
    </citation>
    <scope>NUCLEOTIDE SEQUENCE [LARGE SCALE GENOMIC DNA]</scope>
</reference>
<dbReference type="InterPro" id="IPR009091">
    <property type="entry name" value="RCC1/BLIP-II"/>
</dbReference>
<comment type="subcellular location">
    <subcellularLocation>
        <location evidence="2">Cytoplasm</location>
    </subcellularLocation>
</comment>
<evidence type="ECO:0000256" key="4">
    <source>
        <dbReference type="ARBA" id="ARBA00012513"/>
    </source>
</evidence>
<dbReference type="Pfam" id="PF00415">
    <property type="entry name" value="RCC1"/>
    <property type="match status" value="1"/>
</dbReference>
<keyword evidence="10" id="KW-0677">Repeat</keyword>
<feature type="compositionally biased region" description="Polar residues" evidence="18">
    <location>
        <begin position="791"/>
        <end position="818"/>
    </location>
</feature>
<evidence type="ECO:0000256" key="11">
    <source>
        <dbReference type="ARBA" id="ARBA00022741"/>
    </source>
</evidence>
<comment type="similarity">
    <text evidence="3">Belongs to the protein kinase superfamily. NEK Ser/Thr protein kinase family. NIMA subfamily.</text>
</comment>
<dbReference type="Pfam" id="PF25390">
    <property type="entry name" value="WD40_RLD"/>
    <property type="match status" value="1"/>
</dbReference>
<dbReference type="Proteomes" id="UP001159427">
    <property type="component" value="Unassembled WGS sequence"/>
</dbReference>
<name>A0ABN8MIA0_9CNID</name>
<dbReference type="InterPro" id="IPR011009">
    <property type="entry name" value="Kinase-like_dom_sf"/>
</dbReference>